<feature type="transmembrane region" description="Helical" evidence="1">
    <location>
        <begin position="109"/>
        <end position="137"/>
    </location>
</feature>
<dbReference type="RefSeq" id="WP_066627125.1">
    <property type="nucleotide sequence ID" value="NZ_FQXL01000055.1"/>
</dbReference>
<dbReference type="STRING" id="1121326.CLMAG_44360"/>
<name>A0A161YI20_9CLOT</name>
<gene>
    <name evidence="2" type="ORF">CLMAG_44360</name>
</gene>
<dbReference type="EMBL" id="LWAE01000006">
    <property type="protein sequence ID" value="KZL89952.1"/>
    <property type="molecule type" value="Genomic_DNA"/>
</dbReference>
<keyword evidence="1" id="KW-0472">Membrane</keyword>
<sequence length="149" mass="17299">MKMKLWVRYFVYMFLIFVVVFSGQHVFQGIAKIRENSFNPQYFYTSAMTIIFYGSIGLILGLEHLICEIKKEGTWKLNLSKIVLMGLPSLYFSLAYVTFSLNIEFLRNIIIYPIITLMVSYSGFLSVFPLILGYAIITSFYKHNEKLGV</sequence>
<keyword evidence="1" id="KW-0812">Transmembrane</keyword>
<evidence type="ECO:0000313" key="3">
    <source>
        <dbReference type="Proteomes" id="UP000076603"/>
    </source>
</evidence>
<feature type="transmembrane region" description="Helical" evidence="1">
    <location>
        <begin position="42"/>
        <end position="62"/>
    </location>
</feature>
<dbReference type="AlphaFoldDB" id="A0A161YI20"/>
<dbReference type="OrthoDB" id="2973330at2"/>
<proteinExistence type="predicted"/>
<reference evidence="2 3" key="1">
    <citation type="submission" date="2016-04" db="EMBL/GenBank/DDBJ databases">
        <title>Genome sequence of Clostridium magnum DSM 2767.</title>
        <authorList>
            <person name="Poehlein A."/>
            <person name="Uhlig R."/>
            <person name="Fischer R."/>
            <person name="Bahl H."/>
            <person name="Daniel R."/>
        </authorList>
    </citation>
    <scope>NUCLEOTIDE SEQUENCE [LARGE SCALE GENOMIC DNA]</scope>
    <source>
        <strain evidence="2 3">DSM 2767</strain>
    </source>
</reference>
<evidence type="ECO:0000256" key="1">
    <source>
        <dbReference type="SAM" id="Phobius"/>
    </source>
</evidence>
<evidence type="ECO:0000313" key="2">
    <source>
        <dbReference type="EMBL" id="KZL89952.1"/>
    </source>
</evidence>
<keyword evidence="1" id="KW-1133">Transmembrane helix</keyword>
<dbReference type="PATRIC" id="fig|1121326.3.peg.4498"/>
<comment type="caution">
    <text evidence="2">The sequence shown here is derived from an EMBL/GenBank/DDBJ whole genome shotgun (WGS) entry which is preliminary data.</text>
</comment>
<feature type="transmembrane region" description="Helical" evidence="1">
    <location>
        <begin position="9"/>
        <end position="30"/>
    </location>
</feature>
<keyword evidence="3" id="KW-1185">Reference proteome</keyword>
<dbReference type="Proteomes" id="UP000076603">
    <property type="component" value="Unassembled WGS sequence"/>
</dbReference>
<accession>A0A161YI20</accession>
<protein>
    <submittedName>
        <fullName evidence="2">Uncharacterized protein</fullName>
    </submittedName>
</protein>
<feature type="transmembrane region" description="Helical" evidence="1">
    <location>
        <begin position="82"/>
        <end position="103"/>
    </location>
</feature>
<organism evidence="2 3">
    <name type="scientific">Clostridium magnum DSM 2767</name>
    <dbReference type="NCBI Taxonomy" id="1121326"/>
    <lineage>
        <taxon>Bacteria</taxon>
        <taxon>Bacillati</taxon>
        <taxon>Bacillota</taxon>
        <taxon>Clostridia</taxon>
        <taxon>Eubacteriales</taxon>
        <taxon>Clostridiaceae</taxon>
        <taxon>Clostridium</taxon>
    </lineage>
</organism>